<dbReference type="SUPFAM" id="SSF56601">
    <property type="entry name" value="beta-lactamase/transpeptidase-like"/>
    <property type="match status" value="1"/>
</dbReference>
<dbReference type="OrthoDB" id="9770183at2"/>
<protein>
    <submittedName>
        <fullName evidence="2">Esterase EstB</fullName>
        <ecNumber evidence="2">3.1.1.-</ecNumber>
    </submittedName>
</protein>
<keyword evidence="2" id="KW-0378">Hydrolase</keyword>
<dbReference type="AlphaFoldDB" id="A0A5C6CBE8"/>
<dbReference type="InterPro" id="IPR001466">
    <property type="entry name" value="Beta-lactam-related"/>
</dbReference>
<dbReference type="EC" id="3.1.1.-" evidence="2"/>
<keyword evidence="3" id="KW-1185">Reference proteome</keyword>
<gene>
    <name evidence="2" type="primary">estB_2</name>
    <name evidence="2" type="ORF">Pla52o_46630</name>
</gene>
<evidence type="ECO:0000259" key="1">
    <source>
        <dbReference type="Pfam" id="PF00144"/>
    </source>
</evidence>
<dbReference type="Pfam" id="PF00144">
    <property type="entry name" value="Beta-lactamase"/>
    <property type="match status" value="1"/>
</dbReference>
<dbReference type="GO" id="GO:0016787">
    <property type="term" value="F:hydrolase activity"/>
    <property type="evidence" value="ECO:0007669"/>
    <property type="project" value="UniProtKB-KW"/>
</dbReference>
<dbReference type="PANTHER" id="PTHR43283:SF3">
    <property type="entry name" value="BETA-LACTAMASE FAMILY PROTEIN (AFU_ORTHOLOGUE AFUA_5G07500)"/>
    <property type="match status" value="1"/>
</dbReference>
<organism evidence="2 3">
    <name type="scientific">Novipirellula galeiformis</name>
    <dbReference type="NCBI Taxonomy" id="2528004"/>
    <lineage>
        <taxon>Bacteria</taxon>
        <taxon>Pseudomonadati</taxon>
        <taxon>Planctomycetota</taxon>
        <taxon>Planctomycetia</taxon>
        <taxon>Pirellulales</taxon>
        <taxon>Pirellulaceae</taxon>
        <taxon>Novipirellula</taxon>
    </lineage>
</organism>
<proteinExistence type="predicted"/>
<comment type="caution">
    <text evidence="2">The sequence shown here is derived from an EMBL/GenBank/DDBJ whole genome shotgun (WGS) entry which is preliminary data.</text>
</comment>
<dbReference type="PANTHER" id="PTHR43283">
    <property type="entry name" value="BETA-LACTAMASE-RELATED"/>
    <property type="match status" value="1"/>
</dbReference>
<dbReference type="InterPro" id="IPR050789">
    <property type="entry name" value="Diverse_Enzym_Activities"/>
</dbReference>
<evidence type="ECO:0000313" key="2">
    <source>
        <dbReference type="EMBL" id="TWU20149.1"/>
    </source>
</evidence>
<sequence length="442" mass="49201">MGRIGTERTWICVRSGLRWGFPIRLQCYEVGCGMKVASYFAVVLCALSVTSIPLLADDVAAPKTQPGVLRSQDRDMLRKHLDDSVLRGEVPGGALLLMHDGETLFKEGFGFRHIKDAKVFTAETPFRVASISKPIIATLVVKLAAQGRLDLDRPVDSYLPEMSELLLESDAAPTNVPSLRQCLNHTAGFRSDYDEGGRPWVRLQRHGLTLADVVAQEVKMPMRMNPGKKFAYSGIGYDIAGRIIELSTGTLLETAIQTELFEPLGMAHSTYYPDEQTVEQMAHFYWRWRSDGKFRRRLNQTPIPPGKYVSVGGGIVSTLDDLSKFLRLHQNHGVHDGKQFIPRDAIEAMYRGDQPGAFYGLGFALRSAGSDGLADEISHSGSSGTLMWLDRRQRNIGVLATQHRFSDGKQMPESEKQIPADSPNWLATIKKDVLDPIMDRLE</sequence>
<dbReference type="EMBL" id="SJPT01000009">
    <property type="protein sequence ID" value="TWU20149.1"/>
    <property type="molecule type" value="Genomic_DNA"/>
</dbReference>
<feature type="domain" description="Beta-lactamase-related" evidence="1">
    <location>
        <begin position="83"/>
        <end position="406"/>
    </location>
</feature>
<reference evidence="2 3" key="1">
    <citation type="submission" date="2019-02" db="EMBL/GenBank/DDBJ databases">
        <title>Deep-cultivation of Planctomycetes and their phenomic and genomic characterization uncovers novel biology.</title>
        <authorList>
            <person name="Wiegand S."/>
            <person name="Jogler M."/>
            <person name="Boedeker C."/>
            <person name="Pinto D."/>
            <person name="Vollmers J."/>
            <person name="Rivas-Marin E."/>
            <person name="Kohn T."/>
            <person name="Peeters S.H."/>
            <person name="Heuer A."/>
            <person name="Rast P."/>
            <person name="Oberbeckmann S."/>
            <person name="Bunk B."/>
            <person name="Jeske O."/>
            <person name="Meyerdierks A."/>
            <person name="Storesund J.E."/>
            <person name="Kallscheuer N."/>
            <person name="Luecker S."/>
            <person name="Lage O.M."/>
            <person name="Pohl T."/>
            <person name="Merkel B.J."/>
            <person name="Hornburger P."/>
            <person name="Mueller R.-W."/>
            <person name="Bruemmer F."/>
            <person name="Labrenz M."/>
            <person name="Spormann A.M."/>
            <person name="Op Den Camp H."/>
            <person name="Overmann J."/>
            <person name="Amann R."/>
            <person name="Jetten M.S.M."/>
            <person name="Mascher T."/>
            <person name="Medema M.H."/>
            <person name="Devos D.P."/>
            <person name="Kaster A.-K."/>
            <person name="Ovreas L."/>
            <person name="Rohde M."/>
            <person name="Galperin M.Y."/>
            <person name="Jogler C."/>
        </authorList>
    </citation>
    <scope>NUCLEOTIDE SEQUENCE [LARGE SCALE GENOMIC DNA]</scope>
    <source>
        <strain evidence="2 3">Pla52o</strain>
    </source>
</reference>
<evidence type="ECO:0000313" key="3">
    <source>
        <dbReference type="Proteomes" id="UP000316304"/>
    </source>
</evidence>
<accession>A0A5C6CBE8</accession>
<name>A0A5C6CBE8_9BACT</name>
<dbReference type="InterPro" id="IPR012338">
    <property type="entry name" value="Beta-lactam/transpept-like"/>
</dbReference>
<dbReference type="Gene3D" id="3.40.710.10">
    <property type="entry name" value="DD-peptidase/beta-lactamase superfamily"/>
    <property type="match status" value="1"/>
</dbReference>
<dbReference type="Proteomes" id="UP000316304">
    <property type="component" value="Unassembled WGS sequence"/>
</dbReference>